<dbReference type="PANTHER" id="PTHR30471:SF3">
    <property type="entry name" value="UPF0758 PROTEIN YEES-RELATED"/>
    <property type="match status" value="1"/>
</dbReference>
<gene>
    <name evidence="2" type="ORF">GCM10011413_36110</name>
</gene>
<feature type="domain" description="UPF0758" evidence="1">
    <location>
        <begin position="2"/>
        <end position="65"/>
    </location>
</feature>
<sequence length="98" mass="10306">MAGGPEALSDAELLALLIGSGTTKQTAVDLASSILKSVSGDLEALSRCPVRRLAKFPGIGDAKAVNILVALELSNRYRQLPIAFQSKSKLNVVLLLKC</sequence>
<accession>A0ABQ1SV08</accession>
<keyword evidence="3" id="KW-1185">Reference proteome</keyword>
<name>A0ABQ1SV08_9SPHI</name>
<dbReference type="EMBL" id="BMJO01000006">
    <property type="protein sequence ID" value="GGE66353.1"/>
    <property type="molecule type" value="Genomic_DNA"/>
</dbReference>
<evidence type="ECO:0000313" key="2">
    <source>
        <dbReference type="EMBL" id="GGE66353.1"/>
    </source>
</evidence>
<comment type="caution">
    <text evidence="2">The sequence shown here is derived from an EMBL/GenBank/DDBJ whole genome shotgun (WGS) entry which is preliminary data.</text>
</comment>
<dbReference type="Proteomes" id="UP000622648">
    <property type="component" value="Unassembled WGS sequence"/>
</dbReference>
<reference evidence="3" key="1">
    <citation type="journal article" date="2019" name="Int. J. Syst. Evol. Microbiol.">
        <title>The Global Catalogue of Microorganisms (GCM) 10K type strain sequencing project: providing services to taxonomists for standard genome sequencing and annotation.</title>
        <authorList>
            <consortium name="The Broad Institute Genomics Platform"/>
            <consortium name="The Broad Institute Genome Sequencing Center for Infectious Disease"/>
            <person name="Wu L."/>
            <person name="Ma J."/>
        </authorList>
    </citation>
    <scope>NUCLEOTIDE SEQUENCE [LARGE SCALE GENOMIC DNA]</scope>
    <source>
        <strain evidence="3">CGMCC 1.15644</strain>
    </source>
</reference>
<dbReference type="InterPro" id="IPR001405">
    <property type="entry name" value="UPF0758"/>
</dbReference>
<dbReference type="Pfam" id="PF20582">
    <property type="entry name" value="UPF0758_N"/>
    <property type="match status" value="1"/>
</dbReference>
<dbReference type="InterPro" id="IPR046778">
    <property type="entry name" value="UPF0758_N"/>
</dbReference>
<protein>
    <recommendedName>
        <fullName evidence="1">UPF0758 domain-containing protein</fullName>
    </recommendedName>
</protein>
<proteinExistence type="predicted"/>
<dbReference type="RefSeq" id="WP_132534702.1">
    <property type="nucleotide sequence ID" value="NZ_BMJO01000006.1"/>
</dbReference>
<evidence type="ECO:0000313" key="3">
    <source>
        <dbReference type="Proteomes" id="UP000622648"/>
    </source>
</evidence>
<dbReference type="PANTHER" id="PTHR30471">
    <property type="entry name" value="DNA REPAIR PROTEIN RADC"/>
    <property type="match status" value="1"/>
</dbReference>
<organism evidence="2 3">
    <name type="scientific">Pedobacter psychrotolerans</name>
    <dbReference type="NCBI Taxonomy" id="1843235"/>
    <lineage>
        <taxon>Bacteria</taxon>
        <taxon>Pseudomonadati</taxon>
        <taxon>Bacteroidota</taxon>
        <taxon>Sphingobacteriia</taxon>
        <taxon>Sphingobacteriales</taxon>
        <taxon>Sphingobacteriaceae</taxon>
        <taxon>Pedobacter</taxon>
    </lineage>
</organism>
<evidence type="ECO:0000259" key="1">
    <source>
        <dbReference type="Pfam" id="PF20582"/>
    </source>
</evidence>